<name>C9ZZN7_TRYB9</name>
<dbReference type="GO" id="GO:0008270">
    <property type="term" value="F:zinc ion binding"/>
    <property type="evidence" value="ECO:0007669"/>
    <property type="project" value="UniProtKB-KW"/>
</dbReference>
<evidence type="ECO:0000256" key="6">
    <source>
        <dbReference type="SAM" id="MobiDB-lite"/>
    </source>
</evidence>
<keyword evidence="1" id="KW-0343">GTPase activation</keyword>
<feature type="compositionally biased region" description="Low complexity" evidence="6">
    <location>
        <begin position="262"/>
        <end position="272"/>
    </location>
</feature>
<evidence type="ECO:0000256" key="4">
    <source>
        <dbReference type="ARBA" id="ARBA00022833"/>
    </source>
</evidence>
<dbReference type="PANTHER" id="PTHR45686">
    <property type="entry name" value="ADP-RIBOSYLATION FACTOR GTPASE ACTIVATING PROTEIN 3, ISOFORM H-RELATED"/>
    <property type="match status" value="1"/>
</dbReference>
<evidence type="ECO:0000256" key="1">
    <source>
        <dbReference type="ARBA" id="ARBA00022468"/>
    </source>
</evidence>
<dbReference type="SUPFAM" id="SSF57863">
    <property type="entry name" value="ArfGap/RecO-like zinc finger"/>
    <property type="match status" value="1"/>
</dbReference>
<dbReference type="PRINTS" id="PR00405">
    <property type="entry name" value="REVINTRACTNG"/>
</dbReference>
<keyword evidence="2" id="KW-0479">Metal-binding</keyword>
<evidence type="ECO:0000256" key="5">
    <source>
        <dbReference type="PROSITE-ProRule" id="PRU00288"/>
    </source>
</evidence>
<dbReference type="KEGG" id="tbg:TbgDal_IX9620"/>
<protein>
    <submittedName>
        <fullName evidence="8">ADP-ribosylation factor GTPase activating protein, putative</fullName>
    </submittedName>
</protein>
<dbReference type="AlphaFoldDB" id="C9ZZN7"/>
<sequence length="415" mass="46024">MPPTLPKDSEEAKAVVREVRQKPDNKVCFDCPQKNPSWCSVTYGIFLCMDCCGRHRGMGVHISFMRSADLDAWKPEEALRMALGGNAAAAAFFRQNGSTGDPRQRYTSQVAQMYKRQLDRLVYNCISGSNGTPNELVGSTGEEVEVTRVTPSSPKRQQLEKEDEMKISSPVAQPSVVVISTKTGVKQRTGGGLKKKGFGGAMKVEGELTETMQPVPRSLICDVVESDESHNHNYNYNYSYYRNKKDSDHNNNNNNDDDNDDNNNNNSNISSDIARLRGCMSNHNHNHNHNSDSTTDGAWKRGIDAGGNGEGGVEGEGNKNNNKNKSNNYDNRNVTGVLDAYADNCTSRVPDFSGMGSQPYDPREADSDTSNRYFNSVGLQDTLWQVSEAWDSFREKASRSGERLGNKVKEFLDDL</sequence>
<dbReference type="PANTHER" id="PTHR45686:SF24">
    <property type="entry name" value="FACTOR GTPASE ACTIVATING PROTEIN, PUTATIVE-RELATED"/>
    <property type="match status" value="1"/>
</dbReference>
<dbReference type="GeneID" id="23861033"/>
<evidence type="ECO:0000256" key="2">
    <source>
        <dbReference type="ARBA" id="ARBA00022723"/>
    </source>
</evidence>
<dbReference type="CDD" id="cd08831">
    <property type="entry name" value="ArfGap_ArfGap2_3_like"/>
    <property type="match status" value="1"/>
</dbReference>
<dbReference type="SMART" id="SM00105">
    <property type="entry name" value="ArfGap"/>
    <property type="match status" value="1"/>
</dbReference>
<dbReference type="InterPro" id="IPR038508">
    <property type="entry name" value="ArfGAP_dom_sf"/>
</dbReference>
<dbReference type="RefSeq" id="XP_011777152.1">
    <property type="nucleotide sequence ID" value="XM_011778850.1"/>
</dbReference>
<feature type="compositionally biased region" description="Low complexity" evidence="6">
    <location>
        <begin position="318"/>
        <end position="328"/>
    </location>
</feature>
<organism evidence="8 9">
    <name type="scientific">Trypanosoma brucei gambiense (strain MHOM/CI/86/DAL972)</name>
    <dbReference type="NCBI Taxonomy" id="679716"/>
    <lineage>
        <taxon>Eukaryota</taxon>
        <taxon>Discoba</taxon>
        <taxon>Euglenozoa</taxon>
        <taxon>Kinetoplastea</taxon>
        <taxon>Metakinetoplastina</taxon>
        <taxon>Trypanosomatida</taxon>
        <taxon>Trypanosomatidae</taxon>
        <taxon>Trypanosoma</taxon>
    </lineage>
</organism>
<evidence type="ECO:0000313" key="8">
    <source>
        <dbReference type="EMBL" id="CBH14886.1"/>
    </source>
</evidence>
<feature type="domain" description="Arf-GAP" evidence="7">
    <location>
        <begin position="13"/>
        <end position="118"/>
    </location>
</feature>
<dbReference type="VEuPathDB" id="TriTrypDB:Tbg972.9.9620"/>
<feature type="region of interest" description="Disordered" evidence="6">
    <location>
        <begin position="231"/>
        <end position="330"/>
    </location>
</feature>
<keyword evidence="3 5" id="KW-0863">Zinc-finger</keyword>
<dbReference type="InterPro" id="IPR037278">
    <property type="entry name" value="ARFGAP/RecO"/>
</dbReference>
<dbReference type="PROSITE" id="PS50115">
    <property type="entry name" value="ARFGAP"/>
    <property type="match status" value="1"/>
</dbReference>
<feature type="compositionally biased region" description="Gly residues" evidence="6">
    <location>
        <begin position="304"/>
        <end position="315"/>
    </location>
</feature>
<dbReference type="OrthoDB" id="10266696at2759"/>
<feature type="compositionally biased region" description="Low complexity" evidence="6">
    <location>
        <begin position="232"/>
        <end position="241"/>
    </location>
</feature>
<dbReference type="GO" id="GO:0048205">
    <property type="term" value="P:COPI coating of Golgi vesicle"/>
    <property type="evidence" value="ECO:0007669"/>
    <property type="project" value="TreeGrafter"/>
</dbReference>
<evidence type="ECO:0000259" key="7">
    <source>
        <dbReference type="PROSITE" id="PS50115"/>
    </source>
</evidence>
<dbReference type="GO" id="GO:0005096">
    <property type="term" value="F:GTPase activator activity"/>
    <property type="evidence" value="ECO:0007669"/>
    <property type="project" value="UniProtKB-KW"/>
</dbReference>
<dbReference type="EMBL" id="FN554972">
    <property type="protein sequence ID" value="CBH14886.1"/>
    <property type="molecule type" value="Genomic_DNA"/>
</dbReference>
<dbReference type="Pfam" id="PF01412">
    <property type="entry name" value="ArfGap"/>
    <property type="match status" value="1"/>
</dbReference>
<dbReference type="Gene3D" id="1.10.220.150">
    <property type="entry name" value="Arf GTPase activating protein"/>
    <property type="match status" value="1"/>
</dbReference>
<dbReference type="GO" id="GO:0000139">
    <property type="term" value="C:Golgi membrane"/>
    <property type="evidence" value="ECO:0007669"/>
    <property type="project" value="GOC"/>
</dbReference>
<dbReference type="Proteomes" id="UP000002316">
    <property type="component" value="Chromosome 9"/>
</dbReference>
<evidence type="ECO:0000256" key="3">
    <source>
        <dbReference type="ARBA" id="ARBA00022771"/>
    </source>
</evidence>
<dbReference type="InterPro" id="IPR001164">
    <property type="entry name" value="ArfGAP_dom"/>
</dbReference>
<keyword evidence="4" id="KW-0862">Zinc</keyword>
<gene>
    <name evidence="8" type="ORF">TbgDal_IX9620</name>
</gene>
<accession>C9ZZN7</accession>
<proteinExistence type="predicted"/>
<evidence type="ECO:0000313" key="9">
    <source>
        <dbReference type="Proteomes" id="UP000002316"/>
    </source>
</evidence>
<reference evidence="9" key="1">
    <citation type="journal article" date="2010" name="PLoS Negl. Trop. Dis.">
        <title>The genome sequence of Trypanosoma brucei gambiense, causative agent of chronic human african trypanosomiasis.</title>
        <authorList>
            <person name="Jackson A.P."/>
            <person name="Sanders M."/>
            <person name="Berry A."/>
            <person name="McQuillan J."/>
            <person name="Aslett M.A."/>
            <person name="Quail M.A."/>
            <person name="Chukualim B."/>
            <person name="Capewell P."/>
            <person name="MacLeod A."/>
            <person name="Melville S.E."/>
            <person name="Gibson W."/>
            <person name="Barry J.D."/>
            <person name="Berriman M."/>
            <person name="Hertz-Fowler C."/>
        </authorList>
    </citation>
    <scope>NUCLEOTIDE SEQUENCE [LARGE SCALE GENOMIC DNA]</scope>
    <source>
        <strain evidence="9">MHOM/CI/86/DAL972</strain>
    </source>
</reference>